<name>A0A8I2YSA9_9AGAM</name>
<dbReference type="CDD" id="cd02440">
    <property type="entry name" value="AdoMet_MTases"/>
    <property type="match status" value="1"/>
</dbReference>
<dbReference type="Proteomes" id="UP000683000">
    <property type="component" value="Unassembled WGS sequence"/>
</dbReference>
<comment type="caution">
    <text evidence="14">The sequence shown here is derived from an EMBL/GenBank/DDBJ whole genome shotgun (WGS) entry which is preliminary data.</text>
</comment>
<evidence type="ECO:0000256" key="8">
    <source>
        <dbReference type="ARBA" id="ARBA00032772"/>
    </source>
</evidence>
<feature type="compositionally biased region" description="Low complexity" evidence="12">
    <location>
        <begin position="42"/>
        <end position="53"/>
    </location>
</feature>
<dbReference type="Gene3D" id="3.40.50.150">
    <property type="entry name" value="Vaccinia Virus protein VP39"/>
    <property type="match status" value="1"/>
</dbReference>
<keyword evidence="6" id="KW-0694">RNA-binding</keyword>
<feature type="domain" description="MRNA cap 0 methyltransferase" evidence="13">
    <location>
        <begin position="302"/>
        <end position="591"/>
    </location>
</feature>
<protein>
    <recommendedName>
        <fullName evidence="11">mRNA cap guanine-N(7) methyltransferase</fullName>
        <ecNumber evidence="2">2.1.1.56</ecNumber>
    </recommendedName>
    <alternativeName>
        <fullName evidence="8">mRNA (guanine-N(7))-methyltransferase</fullName>
    </alternativeName>
    <alternativeName>
        <fullName evidence="9">mRNA cap methyltransferase</fullName>
    </alternativeName>
</protein>
<evidence type="ECO:0000256" key="1">
    <source>
        <dbReference type="ARBA" id="ARBA00003378"/>
    </source>
</evidence>
<evidence type="ECO:0000256" key="4">
    <source>
        <dbReference type="ARBA" id="ARBA00022679"/>
    </source>
</evidence>
<dbReference type="PANTHER" id="PTHR12189">
    <property type="entry name" value="MRNA GUANINE-7- METHYLTRANSFERASE"/>
    <property type="match status" value="1"/>
</dbReference>
<keyword evidence="7" id="KW-0506">mRNA capping</keyword>
<dbReference type="InterPro" id="IPR039753">
    <property type="entry name" value="RG7MT1"/>
</dbReference>
<dbReference type="InterPro" id="IPR029063">
    <property type="entry name" value="SAM-dependent_MTases_sf"/>
</dbReference>
<organism evidence="14 15">
    <name type="scientific">Boletus reticuloceps</name>
    <dbReference type="NCBI Taxonomy" id="495285"/>
    <lineage>
        <taxon>Eukaryota</taxon>
        <taxon>Fungi</taxon>
        <taxon>Dikarya</taxon>
        <taxon>Basidiomycota</taxon>
        <taxon>Agaricomycotina</taxon>
        <taxon>Agaricomycetes</taxon>
        <taxon>Agaricomycetidae</taxon>
        <taxon>Boletales</taxon>
        <taxon>Boletineae</taxon>
        <taxon>Boletaceae</taxon>
        <taxon>Boletoideae</taxon>
        <taxon>Boletus</taxon>
    </lineage>
</organism>
<gene>
    <name evidence="14" type="ORF">JVT61DRAFT_2065</name>
</gene>
<evidence type="ECO:0000313" key="15">
    <source>
        <dbReference type="Proteomes" id="UP000683000"/>
    </source>
</evidence>
<comment type="function">
    <text evidence="1">Responsible for methylating the 5'-cap structure of mRNAs.</text>
</comment>
<dbReference type="PROSITE" id="PS51562">
    <property type="entry name" value="RNA_CAP0_MT"/>
    <property type="match status" value="1"/>
</dbReference>
<accession>A0A8I2YSA9</accession>
<dbReference type="SUPFAM" id="SSF53335">
    <property type="entry name" value="S-adenosyl-L-methionine-dependent methyltransferases"/>
    <property type="match status" value="1"/>
</dbReference>
<keyword evidence="7" id="KW-0507">mRNA processing</keyword>
<dbReference type="InterPro" id="IPR004971">
    <property type="entry name" value="mRNA_G-N7_MeTrfase_dom"/>
</dbReference>
<sequence length="591" mass="65704">MPAFDPVRDAALNSPVSQPKPLPSHAHDADLDRHERHSFDVPSPSSSRPSSSRATNSPTVARRATDLAVLLNSEPQEPRTPSSARPSSLSHLLLGTDTQSPVSLLPPTTASNGDVDRLVGAPSLRRRSNLPVLDMSRTDTPPEDGQSQSQHFSRLPPPPSSRAPFHGKQQAESASSSAPRALPTPPFTRSPVRASSRPSSSFDTLTVAAPMPPPPLSAIPYNPRSRKTPASSVLVPMTPQEMELYRYYRGAGTQLLLSKRKRDRSSSPDNNLPVKRHAGDVGKVIDHYNMRPEVGVKQRMESPIIGLKYFNNWVKSVLITRFAHPALASSLVSQSSGPGRGRGKVLDLGCGKGGDFTKWAKARVKELVCADIADVSITQARERWQTMPTPRFDAAFAAIDCYTEPLSKAFPPERLAQPFDVVSMQFCMHYAFESSQKARCMLRNVSQHLRKGGVFLGTIPNADQLLERLDTLPPSATDHSFGNAVYRIRFEDRQSRPLFGHRYYFFLKDAVEDVPEYIVDWDNFVGLAADYSLYPIFKEEFHQIFTEHSEQEEFKELLVRMKVVDANGESAMDEEQWEAANIYIGFAFEKR</sequence>
<dbReference type="GO" id="GO:0004482">
    <property type="term" value="F:mRNA 5'-cap (guanine-N7-)-methyltransferase activity"/>
    <property type="evidence" value="ECO:0007669"/>
    <property type="project" value="UniProtKB-EC"/>
</dbReference>
<feature type="compositionally biased region" description="Low complexity" evidence="12">
    <location>
        <begin position="189"/>
        <end position="201"/>
    </location>
</feature>
<dbReference type="EC" id="2.1.1.56" evidence="2"/>
<evidence type="ECO:0000256" key="9">
    <source>
        <dbReference type="ARBA" id="ARBA00033387"/>
    </source>
</evidence>
<dbReference type="PANTHER" id="PTHR12189:SF2">
    <property type="entry name" value="MRNA CAP GUANINE-N7 METHYLTRANSFERASE"/>
    <property type="match status" value="1"/>
</dbReference>
<dbReference type="GO" id="GO:0003723">
    <property type="term" value="F:RNA binding"/>
    <property type="evidence" value="ECO:0007669"/>
    <property type="project" value="UniProtKB-KW"/>
</dbReference>
<evidence type="ECO:0000256" key="10">
    <source>
        <dbReference type="ARBA" id="ARBA00044712"/>
    </source>
</evidence>
<proteinExistence type="predicted"/>
<feature type="compositionally biased region" description="Polar residues" evidence="12">
    <location>
        <begin position="73"/>
        <end position="112"/>
    </location>
</feature>
<evidence type="ECO:0000313" key="14">
    <source>
        <dbReference type="EMBL" id="KAG6376093.1"/>
    </source>
</evidence>
<feature type="region of interest" description="Disordered" evidence="12">
    <location>
        <begin position="1"/>
        <end position="231"/>
    </location>
</feature>
<evidence type="ECO:0000256" key="2">
    <source>
        <dbReference type="ARBA" id="ARBA00011926"/>
    </source>
</evidence>
<dbReference type="OrthoDB" id="10248867at2759"/>
<reference evidence="14" key="1">
    <citation type="submission" date="2021-03" db="EMBL/GenBank/DDBJ databases">
        <title>Evolutionary innovations through gain and loss of genes in the ectomycorrhizal Boletales.</title>
        <authorList>
            <person name="Wu G."/>
            <person name="Miyauchi S."/>
            <person name="Morin E."/>
            <person name="Yang Z.-L."/>
            <person name="Xu J."/>
            <person name="Martin F.M."/>
        </authorList>
    </citation>
    <scope>NUCLEOTIDE SEQUENCE</scope>
    <source>
        <strain evidence="14">BR01</strain>
    </source>
</reference>
<feature type="compositionally biased region" description="Basic and acidic residues" evidence="12">
    <location>
        <begin position="25"/>
        <end position="39"/>
    </location>
</feature>
<evidence type="ECO:0000256" key="11">
    <source>
        <dbReference type="ARBA" id="ARBA00049739"/>
    </source>
</evidence>
<keyword evidence="15" id="KW-1185">Reference proteome</keyword>
<evidence type="ECO:0000256" key="12">
    <source>
        <dbReference type="SAM" id="MobiDB-lite"/>
    </source>
</evidence>
<keyword evidence="4" id="KW-0808">Transferase</keyword>
<dbReference type="Pfam" id="PF03291">
    <property type="entry name" value="mRNA_G-N7_MeTrfase"/>
    <property type="match status" value="1"/>
</dbReference>
<dbReference type="GO" id="GO:0005634">
    <property type="term" value="C:nucleus"/>
    <property type="evidence" value="ECO:0007669"/>
    <property type="project" value="TreeGrafter"/>
</dbReference>
<evidence type="ECO:0000256" key="7">
    <source>
        <dbReference type="ARBA" id="ARBA00023042"/>
    </source>
</evidence>
<evidence type="ECO:0000259" key="13">
    <source>
        <dbReference type="PROSITE" id="PS51562"/>
    </source>
</evidence>
<dbReference type="EMBL" id="JAGFBS010000012">
    <property type="protein sequence ID" value="KAG6376093.1"/>
    <property type="molecule type" value="Genomic_DNA"/>
</dbReference>
<keyword evidence="5" id="KW-0949">S-adenosyl-L-methionine</keyword>
<dbReference type="AlphaFoldDB" id="A0A8I2YSA9"/>
<comment type="catalytic activity">
    <reaction evidence="10">
        <text>a 5'-end (5'-triphosphoguanosine)-ribonucleoside in mRNA + S-adenosyl-L-methionine = a 5'-end (N(7)-methyl 5'-triphosphoguanosine)-ribonucleoside in mRNA + S-adenosyl-L-homocysteine</text>
        <dbReference type="Rhea" id="RHEA:67008"/>
        <dbReference type="Rhea" id="RHEA-COMP:17166"/>
        <dbReference type="Rhea" id="RHEA-COMP:17167"/>
        <dbReference type="ChEBI" id="CHEBI:57856"/>
        <dbReference type="ChEBI" id="CHEBI:59789"/>
        <dbReference type="ChEBI" id="CHEBI:156461"/>
        <dbReference type="ChEBI" id="CHEBI:167617"/>
        <dbReference type="EC" id="2.1.1.56"/>
    </reaction>
</comment>
<keyword evidence="3" id="KW-0489">Methyltransferase</keyword>
<evidence type="ECO:0000256" key="5">
    <source>
        <dbReference type="ARBA" id="ARBA00022691"/>
    </source>
</evidence>
<evidence type="ECO:0000256" key="3">
    <source>
        <dbReference type="ARBA" id="ARBA00022603"/>
    </source>
</evidence>
<evidence type="ECO:0000256" key="6">
    <source>
        <dbReference type="ARBA" id="ARBA00022884"/>
    </source>
</evidence>